<evidence type="ECO:0000313" key="2">
    <source>
        <dbReference type="EMBL" id="ODV84210.1"/>
    </source>
</evidence>
<dbReference type="OrthoDB" id="3996362at2759"/>
<proteinExistence type="predicted"/>
<accession>A0A1E4SXH8</accession>
<sequence>MSQIDYRFMRLKVEFYHWWNSRGSSNDNDHHMLTRRPRGLPLISLRNAEYVKYYMKMGFDEARLHQIGRAEQSIIKQVHDSLAIRLHLSNLSRSVRRVIAEPNYERVPLGLPMREHESFIENYRIQIVNDDETNVDMTLISTQDQQNRSIEEVSLERESRPQSSLASSIEEELNPHHEFNAYESELEESGTEGKQQPFLYKSFVEETEEIKSTKKKSGISKLLKMKPKRKKFIRTPPTEDSALFSGLDPSATAMIEETKLVTKPYKKVFVLSPTKSPPYNSFLPVTEQSNSAFWPASQEQGSEVEIVPSRDADSNYSSNIAHYLFRLKKLKRTVSRGHSSDQRFQNRFVASETLTTASGENYTTDQMLDRKPSIYKTVINYVSLNAALKASGGNEIKVDKKVNSGFTNVNDYSSVFGKENSSQINVPKANQSFDSCVNETILIEKKPVDGSSAPLSIVLQSPNTGNFYDRHNEEDNDDTSTYGYDSNLISTYLASDGSQSNEPSPLLVIPRKKIDVVKGVRR</sequence>
<feature type="compositionally biased region" description="Basic and acidic residues" evidence="1">
    <location>
        <begin position="149"/>
        <end position="160"/>
    </location>
</feature>
<reference evidence="3" key="1">
    <citation type="submission" date="2016-04" db="EMBL/GenBank/DDBJ databases">
        <title>Comparative genomics of biotechnologically important yeasts.</title>
        <authorList>
            <consortium name="DOE Joint Genome Institute"/>
            <person name="Riley R."/>
            <person name="Haridas S."/>
            <person name="Wolfe K.H."/>
            <person name="Lopes M.R."/>
            <person name="Hittinger C.T."/>
            <person name="Goker M."/>
            <person name="Salamov A."/>
            <person name="Wisecaver J."/>
            <person name="Long T.M."/>
            <person name="Aerts A.L."/>
            <person name="Barry K."/>
            <person name="Choi C."/>
            <person name="Clum A."/>
            <person name="Coughlan A.Y."/>
            <person name="Deshpande S."/>
            <person name="Douglass A.P."/>
            <person name="Hanson S.J."/>
            <person name="Klenk H.-P."/>
            <person name="Labutti K."/>
            <person name="Lapidus A."/>
            <person name="Lindquist E."/>
            <person name="Lipzen A."/>
            <person name="Meier-Kolthoff J.P."/>
            <person name="Ohm R.A."/>
            <person name="Otillar R.P."/>
            <person name="Pangilinan J."/>
            <person name="Peng Y."/>
            <person name="Rokas A."/>
            <person name="Rosa C.A."/>
            <person name="Scheuner C."/>
            <person name="Sibirny A.A."/>
            <person name="Slot J.C."/>
            <person name="Stielow J.B."/>
            <person name="Sun H."/>
            <person name="Kurtzman C.P."/>
            <person name="Blackwell M."/>
            <person name="Grigoriev I.V."/>
            <person name="Jeffries T.W."/>
        </authorList>
    </citation>
    <scope>NUCLEOTIDE SEQUENCE [LARGE SCALE GENOMIC DNA]</scope>
    <source>
        <strain evidence="3">NRRL YB-2248</strain>
    </source>
</reference>
<organism evidence="2 3">
    <name type="scientific">[Candida] arabinofermentans NRRL YB-2248</name>
    <dbReference type="NCBI Taxonomy" id="983967"/>
    <lineage>
        <taxon>Eukaryota</taxon>
        <taxon>Fungi</taxon>
        <taxon>Dikarya</taxon>
        <taxon>Ascomycota</taxon>
        <taxon>Saccharomycotina</taxon>
        <taxon>Pichiomycetes</taxon>
        <taxon>Pichiales</taxon>
        <taxon>Pichiaceae</taxon>
        <taxon>Ogataea</taxon>
        <taxon>Ogataea/Candida clade</taxon>
    </lineage>
</organism>
<name>A0A1E4SXH8_9ASCO</name>
<evidence type="ECO:0000256" key="1">
    <source>
        <dbReference type="SAM" id="MobiDB-lite"/>
    </source>
</evidence>
<feature type="region of interest" description="Disordered" evidence="1">
    <location>
        <begin position="142"/>
        <end position="174"/>
    </location>
</feature>
<dbReference type="EMBL" id="KV453858">
    <property type="protein sequence ID" value="ODV84210.1"/>
    <property type="molecule type" value="Genomic_DNA"/>
</dbReference>
<gene>
    <name evidence="2" type="ORF">CANARDRAFT_8888</name>
</gene>
<keyword evidence="3" id="KW-1185">Reference proteome</keyword>
<dbReference type="AlphaFoldDB" id="A0A1E4SXH8"/>
<evidence type="ECO:0000313" key="3">
    <source>
        <dbReference type="Proteomes" id="UP000094801"/>
    </source>
</evidence>
<dbReference type="Proteomes" id="UP000094801">
    <property type="component" value="Unassembled WGS sequence"/>
</dbReference>
<protein>
    <submittedName>
        <fullName evidence="2">Uncharacterized protein</fullName>
    </submittedName>
</protein>
<feature type="region of interest" description="Disordered" evidence="1">
    <location>
        <begin position="463"/>
        <end position="482"/>
    </location>
</feature>